<sequence length="37" mass="4237">MRLRVRPGTKQALAELMAWAGIEERGEALTLMIHHLH</sequence>
<evidence type="ECO:0000313" key="1">
    <source>
        <dbReference type="EMBL" id="EGH48756.1"/>
    </source>
</evidence>
<dbReference type="Proteomes" id="UP000004986">
    <property type="component" value="Unassembled WGS sequence"/>
</dbReference>
<gene>
    <name evidence="1" type="ORF">PSYPI_43099</name>
</gene>
<evidence type="ECO:0000313" key="2">
    <source>
        <dbReference type="Proteomes" id="UP000004986"/>
    </source>
</evidence>
<reference evidence="1 2" key="1">
    <citation type="journal article" date="2011" name="PLoS Pathog.">
        <title>Dynamic evolution of pathogenicity revealed by sequencing and comparative genomics of 19 Pseudomonas syringae isolates.</title>
        <authorList>
            <person name="Baltrus D.A."/>
            <person name="Nishimura M.T."/>
            <person name="Romanchuk A."/>
            <person name="Chang J.H."/>
            <person name="Mukhtar M.S."/>
            <person name="Cherkis K."/>
            <person name="Roach J."/>
            <person name="Grant S.R."/>
            <person name="Jones C.D."/>
            <person name="Dangl J.L."/>
        </authorList>
    </citation>
    <scope>NUCLEOTIDE SEQUENCE [LARGE SCALE GENOMIC DNA]</scope>
    <source>
        <strain evidence="1 2">1704B</strain>
    </source>
</reference>
<organism evidence="1 2">
    <name type="scientific">Pseudomonas syringae pv. pisi str. 1704B</name>
    <dbReference type="NCBI Taxonomy" id="629263"/>
    <lineage>
        <taxon>Bacteria</taxon>
        <taxon>Pseudomonadati</taxon>
        <taxon>Pseudomonadota</taxon>
        <taxon>Gammaproteobacteria</taxon>
        <taxon>Pseudomonadales</taxon>
        <taxon>Pseudomonadaceae</taxon>
        <taxon>Pseudomonas</taxon>
        <taxon>Pseudomonas syringae</taxon>
    </lineage>
</organism>
<dbReference type="HOGENOM" id="CLU_3352935_0_0_6"/>
<accession>F3GNV3</accession>
<dbReference type="AlphaFoldDB" id="F3GNV3"/>
<feature type="non-terminal residue" evidence="1">
    <location>
        <position position="37"/>
    </location>
</feature>
<protein>
    <submittedName>
        <fullName evidence="1">Uncharacterized protein</fullName>
    </submittedName>
</protein>
<keyword evidence="2" id="KW-1185">Reference proteome</keyword>
<name>F3GNV3_PSESJ</name>
<dbReference type="EMBL" id="AEAI01003451">
    <property type="protein sequence ID" value="EGH48756.1"/>
    <property type="molecule type" value="Genomic_DNA"/>
</dbReference>
<proteinExistence type="predicted"/>
<comment type="caution">
    <text evidence="1">The sequence shown here is derived from an EMBL/GenBank/DDBJ whole genome shotgun (WGS) entry which is preliminary data.</text>
</comment>